<dbReference type="STRING" id="710696.Intca_1852"/>
<protein>
    <recommendedName>
        <fullName evidence="9">Protein-export membrane protein SecF</fullName>
    </recommendedName>
</protein>
<dbReference type="KEGG" id="ica:Intca_1852"/>
<keyword evidence="5 9" id="KW-0653">Protein transport</keyword>
<dbReference type="GO" id="GO:0015450">
    <property type="term" value="F:protein-transporting ATPase activity"/>
    <property type="evidence" value="ECO:0007669"/>
    <property type="project" value="InterPro"/>
</dbReference>
<sequence length="387" mass="41579">MINFAQFGNDLYTGRRSIDFVQRRKTWYGFSAVLIAIALAGILLNGLNFGIEFRGGMEFRVLGVTNTQNYEAKAQEAIGEAGIPGTVTATVVGANTVRVQTETAQDKTDAARTTLAKTFDVGRETVSSTLIGPSWGAAVSEQALRGLIVFLVLVTLVMALYFRTWKMALAGLTALLHDLLITVGIYSLFGFEITPSSMIGFLTILGYSLYDTVVVFDKVRENTAEAFRTKRMTYNQAANLAVNQTLVRSINTTVVALLPIAAILFVGFTMLGPGTLLDLSLALFIGIGVGAYSSIFIATPMLVQLRQKEPAVVDLERYVARHTAKRGAVDERSAPGVLPAGEPVSVGADGVGEPVAPGPVPSAARPVHKYVQAGPRNQPRRPPKSKR</sequence>
<feature type="transmembrane region" description="Helical" evidence="9">
    <location>
        <begin position="169"/>
        <end position="191"/>
    </location>
</feature>
<dbReference type="InterPro" id="IPR022646">
    <property type="entry name" value="SecD/SecF_CS"/>
</dbReference>
<keyword evidence="13" id="KW-1185">Reference proteome</keyword>
<feature type="transmembrane region" description="Helical" evidence="9">
    <location>
        <begin position="197"/>
        <end position="216"/>
    </location>
</feature>
<dbReference type="PRINTS" id="PR01755">
    <property type="entry name" value="SECFTRNLCASE"/>
</dbReference>
<dbReference type="InterPro" id="IPR048634">
    <property type="entry name" value="SecD_SecF_C"/>
</dbReference>
<dbReference type="InterPro" id="IPR005665">
    <property type="entry name" value="SecF_bac"/>
</dbReference>
<evidence type="ECO:0000256" key="5">
    <source>
        <dbReference type="ARBA" id="ARBA00022927"/>
    </source>
</evidence>
<dbReference type="HAMAP" id="MF_01464_B">
    <property type="entry name" value="SecF_B"/>
    <property type="match status" value="1"/>
</dbReference>
<comment type="function">
    <text evidence="9">Part of the Sec protein translocase complex. Interacts with the SecYEG preprotein conducting channel. SecDF uses the proton motive force (PMF) to complete protein translocation after the ATP-dependent function of SecA.</text>
</comment>
<dbReference type="GO" id="GO:0005886">
    <property type="term" value="C:plasma membrane"/>
    <property type="evidence" value="ECO:0007669"/>
    <property type="project" value="UniProtKB-SubCell"/>
</dbReference>
<evidence type="ECO:0000313" key="13">
    <source>
        <dbReference type="Proteomes" id="UP000008914"/>
    </source>
</evidence>
<dbReference type="InterPro" id="IPR022645">
    <property type="entry name" value="SecD/SecF_bac"/>
</dbReference>
<dbReference type="PANTHER" id="PTHR30081">
    <property type="entry name" value="PROTEIN-EXPORT MEMBRANE PROTEIN SEC"/>
    <property type="match status" value="1"/>
</dbReference>
<evidence type="ECO:0000256" key="2">
    <source>
        <dbReference type="ARBA" id="ARBA00022448"/>
    </source>
</evidence>
<feature type="domain" description="Protein export membrane protein SecD/SecF C-terminal" evidence="11">
    <location>
        <begin position="117"/>
        <end position="307"/>
    </location>
</feature>
<dbReference type="InterPro" id="IPR022813">
    <property type="entry name" value="SecD/SecF_arch_bac"/>
</dbReference>
<dbReference type="PANTHER" id="PTHR30081:SF8">
    <property type="entry name" value="PROTEIN TRANSLOCASE SUBUNIT SECF"/>
    <property type="match status" value="1"/>
</dbReference>
<dbReference type="AlphaFoldDB" id="E6SB76"/>
<evidence type="ECO:0000256" key="8">
    <source>
        <dbReference type="ARBA" id="ARBA00023136"/>
    </source>
</evidence>
<dbReference type="Proteomes" id="UP000008914">
    <property type="component" value="Chromosome"/>
</dbReference>
<feature type="region of interest" description="Disordered" evidence="10">
    <location>
        <begin position="330"/>
        <end position="387"/>
    </location>
</feature>
<evidence type="ECO:0000256" key="7">
    <source>
        <dbReference type="ARBA" id="ARBA00023010"/>
    </source>
</evidence>
<keyword evidence="2 9" id="KW-0813">Transport</keyword>
<keyword evidence="4 9" id="KW-0812">Transmembrane</keyword>
<dbReference type="OrthoDB" id="9774769at2"/>
<keyword evidence="3 9" id="KW-1003">Cell membrane</keyword>
<organism evidence="12 13">
    <name type="scientific">Intrasporangium calvum (strain ATCC 23552 / DSM 43043 / JCM 3097 / NBRC 12989 / NCIMB 10167 / NRRL B-3866 / 7 KIP)</name>
    <dbReference type="NCBI Taxonomy" id="710696"/>
    <lineage>
        <taxon>Bacteria</taxon>
        <taxon>Bacillati</taxon>
        <taxon>Actinomycetota</taxon>
        <taxon>Actinomycetes</taxon>
        <taxon>Micrococcales</taxon>
        <taxon>Intrasporangiaceae</taxon>
        <taxon>Intrasporangium</taxon>
    </lineage>
</organism>
<evidence type="ECO:0000256" key="9">
    <source>
        <dbReference type="HAMAP-Rule" id="MF_01464"/>
    </source>
</evidence>
<accession>E6SB76</accession>
<comment type="subcellular location">
    <subcellularLocation>
        <location evidence="1 9">Cell membrane</location>
        <topology evidence="1 9">Multi-pass membrane protein</topology>
    </subcellularLocation>
</comment>
<keyword evidence="8 9" id="KW-0472">Membrane</keyword>
<evidence type="ECO:0000256" key="1">
    <source>
        <dbReference type="ARBA" id="ARBA00004651"/>
    </source>
</evidence>
<comment type="similarity">
    <text evidence="9">Belongs to the SecD/SecF family. SecF subfamily.</text>
</comment>
<dbReference type="RefSeq" id="WP_013492679.1">
    <property type="nucleotide sequence ID" value="NC_014830.1"/>
</dbReference>
<dbReference type="GO" id="GO:0065002">
    <property type="term" value="P:intracellular protein transmembrane transport"/>
    <property type="evidence" value="ECO:0007669"/>
    <property type="project" value="UniProtKB-UniRule"/>
</dbReference>
<dbReference type="InterPro" id="IPR055344">
    <property type="entry name" value="SecD_SecF_C_bact"/>
</dbReference>
<dbReference type="Pfam" id="PF07549">
    <property type="entry name" value="Sec_GG"/>
    <property type="match status" value="1"/>
</dbReference>
<evidence type="ECO:0000256" key="3">
    <source>
        <dbReference type="ARBA" id="ARBA00022475"/>
    </source>
</evidence>
<dbReference type="GO" id="GO:0006605">
    <property type="term" value="P:protein targeting"/>
    <property type="evidence" value="ECO:0007669"/>
    <property type="project" value="UniProtKB-UniRule"/>
</dbReference>
<gene>
    <name evidence="9" type="primary">secF</name>
    <name evidence="12" type="ordered locus">Intca_1852</name>
</gene>
<feature type="transmembrane region" description="Helical" evidence="9">
    <location>
        <begin position="26"/>
        <end position="47"/>
    </location>
</feature>
<evidence type="ECO:0000256" key="4">
    <source>
        <dbReference type="ARBA" id="ARBA00022692"/>
    </source>
</evidence>
<feature type="compositionally biased region" description="Basic residues" evidence="10">
    <location>
        <begin position="378"/>
        <end position="387"/>
    </location>
</feature>
<keyword evidence="7 9" id="KW-0811">Translocation</keyword>
<name>E6SB76_INTC7</name>
<dbReference type="GO" id="GO:0043952">
    <property type="term" value="P:protein transport by the Sec complex"/>
    <property type="evidence" value="ECO:0007669"/>
    <property type="project" value="UniProtKB-UniRule"/>
</dbReference>
<proteinExistence type="inferred from homology"/>
<dbReference type="Pfam" id="PF02355">
    <property type="entry name" value="SecD_SecF_C"/>
    <property type="match status" value="1"/>
</dbReference>
<keyword evidence="6 9" id="KW-1133">Transmembrane helix</keyword>
<dbReference type="Gene3D" id="1.20.1640.10">
    <property type="entry name" value="Multidrug efflux transporter AcrB transmembrane domain"/>
    <property type="match status" value="1"/>
</dbReference>
<dbReference type="NCBIfam" id="TIGR00966">
    <property type="entry name" value="transloc_SecF"/>
    <property type="match status" value="1"/>
</dbReference>
<feature type="transmembrane region" description="Helical" evidence="9">
    <location>
        <begin position="143"/>
        <end position="162"/>
    </location>
</feature>
<evidence type="ECO:0000256" key="10">
    <source>
        <dbReference type="SAM" id="MobiDB-lite"/>
    </source>
</evidence>
<comment type="subunit">
    <text evidence="9">Forms a complex with SecD. Part of the essential Sec protein translocation apparatus which comprises SecA, SecYEG and auxiliary proteins SecDF. Other proteins may also be involved.</text>
</comment>
<dbReference type="EMBL" id="CP002343">
    <property type="protein sequence ID" value="ADU48364.1"/>
    <property type="molecule type" value="Genomic_DNA"/>
</dbReference>
<dbReference type="HOGENOM" id="CLU_050012_2_0_11"/>
<reference evidence="12 13" key="1">
    <citation type="journal article" date="2010" name="Stand. Genomic Sci.">
        <title>Complete genome sequence of Intrasporangium calvum type strain (7 KIP).</title>
        <authorList>
            <person name="Del Rio T.G."/>
            <person name="Chertkov O."/>
            <person name="Yasawong M."/>
            <person name="Lucas S."/>
            <person name="Deshpande S."/>
            <person name="Cheng J.F."/>
            <person name="Detter C."/>
            <person name="Tapia R."/>
            <person name="Han C."/>
            <person name="Goodwin L."/>
            <person name="Pitluck S."/>
            <person name="Liolios K."/>
            <person name="Ivanova N."/>
            <person name="Mavromatis K."/>
            <person name="Pati A."/>
            <person name="Chen A."/>
            <person name="Palaniappan K."/>
            <person name="Land M."/>
            <person name="Hauser L."/>
            <person name="Chang Y.J."/>
            <person name="Jeffries C.D."/>
            <person name="Rohde M."/>
            <person name="Pukall R."/>
            <person name="Sikorski J."/>
            <person name="Goker M."/>
            <person name="Woyke T."/>
            <person name="Bristow J."/>
            <person name="Eisen J.A."/>
            <person name="Markowitz V."/>
            <person name="Hugenholtz P."/>
            <person name="Kyrpides N.C."/>
            <person name="Klenk H.P."/>
            <person name="Lapidus A."/>
        </authorList>
    </citation>
    <scope>NUCLEOTIDE SEQUENCE [LARGE SCALE GENOMIC DNA]</scope>
    <source>
        <strain evidence="13">ATCC 23552 / DSM 43043 / JCM 3097 / NBRC 12989 / 7 KIP</strain>
    </source>
</reference>
<dbReference type="eggNOG" id="COG0341">
    <property type="taxonomic scope" value="Bacteria"/>
</dbReference>
<evidence type="ECO:0000313" key="12">
    <source>
        <dbReference type="EMBL" id="ADU48364.1"/>
    </source>
</evidence>
<dbReference type="NCBIfam" id="TIGR00916">
    <property type="entry name" value="2A0604s01"/>
    <property type="match status" value="1"/>
</dbReference>
<feature type="transmembrane region" description="Helical" evidence="9">
    <location>
        <begin position="279"/>
        <end position="298"/>
    </location>
</feature>
<evidence type="ECO:0000256" key="6">
    <source>
        <dbReference type="ARBA" id="ARBA00022989"/>
    </source>
</evidence>
<feature type="transmembrane region" description="Helical" evidence="9">
    <location>
        <begin position="254"/>
        <end position="273"/>
    </location>
</feature>
<dbReference type="SUPFAM" id="SSF82866">
    <property type="entry name" value="Multidrug efflux transporter AcrB transmembrane domain"/>
    <property type="match status" value="1"/>
</dbReference>
<evidence type="ECO:0000259" key="11">
    <source>
        <dbReference type="Pfam" id="PF02355"/>
    </source>
</evidence>
<feature type="compositionally biased region" description="Low complexity" evidence="10">
    <location>
        <begin position="346"/>
        <end position="365"/>
    </location>
</feature>